<reference evidence="1 2" key="1">
    <citation type="submission" date="2019-08" db="EMBL/GenBank/DDBJ databases">
        <title>Bacillus genomes from the desert of Cuatro Cienegas, Coahuila.</title>
        <authorList>
            <person name="Olmedo-Alvarez G."/>
        </authorList>
    </citation>
    <scope>NUCLEOTIDE SEQUENCE [LARGE SCALE GENOMIC DNA]</scope>
    <source>
        <strain evidence="1 2">CH88_3T</strain>
    </source>
</reference>
<dbReference type="Proteomes" id="UP000323393">
    <property type="component" value="Unassembled WGS sequence"/>
</dbReference>
<name>A0AA94WPS3_9BACI</name>
<sequence length="154" mass="17560">MSRITSANFAFPLVLLILLLGCSREVSLEDKIVDLLEESENRDYQTVIDYDIKGDFIVVIYTSKSDEQLNIGFIKNNKGKLEWEIGMGGPKLTGGYIYISDPLIVNVMIPEDPEINHVKVFGEYAKQIKHSKVINYWISYSNKSPSSFDVEYIK</sequence>
<evidence type="ECO:0000313" key="1">
    <source>
        <dbReference type="EMBL" id="TYS58113.1"/>
    </source>
</evidence>
<proteinExistence type="predicted"/>
<organism evidence="1 2">
    <name type="scientific">Sutcliffiella horikoshii</name>
    <dbReference type="NCBI Taxonomy" id="79883"/>
    <lineage>
        <taxon>Bacteria</taxon>
        <taxon>Bacillati</taxon>
        <taxon>Bacillota</taxon>
        <taxon>Bacilli</taxon>
        <taxon>Bacillales</taxon>
        <taxon>Bacillaceae</taxon>
        <taxon>Sutcliffiella</taxon>
    </lineage>
</organism>
<dbReference type="RefSeq" id="WP_148966332.1">
    <property type="nucleotide sequence ID" value="NZ_VTEU01000005.1"/>
</dbReference>
<evidence type="ECO:0000313" key="2">
    <source>
        <dbReference type="Proteomes" id="UP000323393"/>
    </source>
</evidence>
<comment type="caution">
    <text evidence="1">The sequence shown here is derived from an EMBL/GenBank/DDBJ whole genome shotgun (WGS) entry which is preliminary data.</text>
</comment>
<evidence type="ECO:0008006" key="3">
    <source>
        <dbReference type="Google" id="ProtNLM"/>
    </source>
</evidence>
<protein>
    <recommendedName>
        <fullName evidence="3">Lipoprotein</fullName>
    </recommendedName>
</protein>
<accession>A0AA94WPS3</accession>
<gene>
    <name evidence="1" type="ORF">FZC74_14065</name>
</gene>
<dbReference type="AlphaFoldDB" id="A0AA94WPS3"/>
<dbReference type="EMBL" id="VTEU01000005">
    <property type="protein sequence ID" value="TYS58113.1"/>
    <property type="molecule type" value="Genomic_DNA"/>
</dbReference>
<dbReference type="PROSITE" id="PS51257">
    <property type="entry name" value="PROKAR_LIPOPROTEIN"/>
    <property type="match status" value="1"/>
</dbReference>